<dbReference type="SUPFAM" id="SSF103473">
    <property type="entry name" value="MFS general substrate transporter"/>
    <property type="match status" value="1"/>
</dbReference>
<dbReference type="Gene3D" id="1.20.1250.20">
    <property type="entry name" value="MFS general substrate transporter like domains"/>
    <property type="match status" value="2"/>
</dbReference>
<dbReference type="Proteomes" id="UP001303046">
    <property type="component" value="Unassembled WGS sequence"/>
</dbReference>
<dbReference type="InterPro" id="IPR020846">
    <property type="entry name" value="MFS_dom"/>
</dbReference>
<dbReference type="Pfam" id="PF07690">
    <property type="entry name" value="MFS_1"/>
    <property type="match status" value="1"/>
</dbReference>
<dbReference type="InterPro" id="IPR011701">
    <property type="entry name" value="MFS"/>
</dbReference>
<evidence type="ECO:0000313" key="5">
    <source>
        <dbReference type="Proteomes" id="UP001303046"/>
    </source>
</evidence>
<feature type="transmembrane region" description="Helical" evidence="2">
    <location>
        <begin position="69"/>
        <end position="88"/>
    </location>
</feature>
<proteinExistence type="predicted"/>
<evidence type="ECO:0000313" key="4">
    <source>
        <dbReference type="EMBL" id="KAK6741582.1"/>
    </source>
</evidence>
<organism evidence="4 5">
    <name type="scientific">Necator americanus</name>
    <name type="common">Human hookworm</name>
    <dbReference type="NCBI Taxonomy" id="51031"/>
    <lineage>
        <taxon>Eukaryota</taxon>
        <taxon>Metazoa</taxon>
        <taxon>Ecdysozoa</taxon>
        <taxon>Nematoda</taxon>
        <taxon>Chromadorea</taxon>
        <taxon>Rhabditida</taxon>
        <taxon>Rhabditina</taxon>
        <taxon>Rhabditomorpha</taxon>
        <taxon>Strongyloidea</taxon>
        <taxon>Ancylostomatidae</taxon>
        <taxon>Bunostominae</taxon>
        <taxon>Necator</taxon>
    </lineage>
</organism>
<feature type="transmembrane region" description="Helical" evidence="2">
    <location>
        <begin position="292"/>
        <end position="312"/>
    </location>
</feature>
<evidence type="ECO:0000256" key="1">
    <source>
        <dbReference type="ARBA" id="ARBA00004141"/>
    </source>
</evidence>
<dbReference type="PANTHER" id="PTHR45757:SF18">
    <property type="entry name" value="MAJOR FACILITATOR SUPERFAMILY (MFS) PROFILE DOMAIN-CONTAINING PROTEIN"/>
    <property type="match status" value="1"/>
</dbReference>
<protein>
    <recommendedName>
        <fullName evidence="3">Major facilitator superfamily (MFS) profile domain-containing protein</fullName>
    </recommendedName>
</protein>
<dbReference type="EMBL" id="JAVFWL010000003">
    <property type="protein sequence ID" value="KAK6741582.1"/>
    <property type="molecule type" value="Genomic_DNA"/>
</dbReference>
<feature type="transmembrane region" description="Helical" evidence="2">
    <location>
        <begin position="318"/>
        <end position="338"/>
    </location>
</feature>
<keyword evidence="2" id="KW-0472">Membrane</keyword>
<keyword evidence="2" id="KW-1133">Transmembrane helix</keyword>
<evidence type="ECO:0000259" key="3">
    <source>
        <dbReference type="PROSITE" id="PS50850"/>
    </source>
</evidence>
<dbReference type="PROSITE" id="PS50850">
    <property type="entry name" value="MFS"/>
    <property type="match status" value="1"/>
</dbReference>
<dbReference type="InterPro" id="IPR036259">
    <property type="entry name" value="MFS_trans_sf"/>
</dbReference>
<comment type="caution">
    <text evidence="4">The sequence shown here is derived from an EMBL/GenBank/DDBJ whole genome shotgun (WGS) entry which is preliminary data.</text>
</comment>
<feature type="transmembrane region" description="Helical" evidence="2">
    <location>
        <begin position="94"/>
        <end position="116"/>
    </location>
</feature>
<gene>
    <name evidence="4" type="primary">Necator_chrIII.g10211</name>
    <name evidence="4" type="ORF">RB195_009446</name>
</gene>
<feature type="transmembrane region" description="Helical" evidence="2">
    <location>
        <begin position="159"/>
        <end position="178"/>
    </location>
</feature>
<dbReference type="PANTHER" id="PTHR45757">
    <property type="entry name" value="PROTEIN CBG23364-RELATED"/>
    <property type="match status" value="1"/>
</dbReference>
<feature type="transmembrane region" description="Helical" evidence="2">
    <location>
        <begin position="40"/>
        <end position="57"/>
    </location>
</feature>
<sequence>MMDKTTSPLYNGSITDDIDWQSSELSIGDRRLSFDVMEKSLTFAGGFTGAMLITFPLNMLLQRFGTHKVMTVVGVVCTLMVAVTPVIVCWSFPVFVVVRIISGISISNSFPVAGAVINEWASTKEKGFFIAVLSAYVELSALFTMPISGLVATKVSWDFVFYLHAVILGIFTVLWAVYYRDKPKKHPFVARGEWQKISLGKKPVSGKTSPPLQRIFRSMVIWAIWIAVIGNFLVSQFTISYSPLYLSYVLGFPTMTAGFLTIAPLAVQLVIKMFTGLASDRLRCLPEVGKLRLFNSVALLGSGLFFILLSVVPPAGNASDVILIIIPVALLGFSSGGYPKCAVMVSQQHSPFVMSIVQLDYVRARNIPQSDIRKSRSVWDVPFDSEHHPVLLSLKIWLKLKRNRGVPLQLKIDMSSLKDEECRTKFRQRVSIHADAGDFNQEKRHRRKLHRQLQQDRDNEWTSRAMKFEKVWKDRNLWKAYALLKQCTGKIKKCFPVLNTANGVAVGEAILPIWKQHFMTLLNRLAPSASELEHVHRPTYAVNEEPPTESEVLVCIQKMKNGKCGGDDGISAEMLKYLPPSGIREMTKIIRSI</sequence>
<feature type="transmembrane region" description="Helical" evidence="2">
    <location>
        <begin position="219"/>
        <end position="239"/>
    </location>
</feature>
<feature type="domain" description="Major facilitator superfamily (MFS) profile" evidence="3">
    <location>
        <begin position="1"/>
        <end position="593"/>
    </location>
</feature>
<comment type="subcellular location">
    <subcellularLocation>
        <location evidence="1">Membrane</location>
        <topology evidence="1">Multi-pass membrane protein</topology>
    </subcellularLocation>
</comment>
<keyword evidence="5" id="KW-1185">Reference proteome</keyword>
<reference evidence="4 5" key="1">
    <citation type="submission" date="2023-08" db="EMBL/GenBank/DDBJ databases">
        <title>A Necator americanus chromosomal reference genome.</title>
        <authorList>
            <person name="Ilik V."/>
            <person name="Petrzelkova K.J."/>
            <person name="Pardy F."/>
            <person name="Fuh T."/>
            <person name="Niatou-Singa F.S."/>
            <person name="Gouil Q."/>
            <person name="Baker L."/>
            <person name="Ritchie M.E."/>
            <person name="Jex A.R."/>
            <person name="Gazzola D."/>
            <person name="Li H."/>
            <person name="Toshio Fujiwara R."/>
            <person name="Zhan B."/>
            <person name="Aroian R.V."/>
            <person name="Pafco B."/>
            <person name="Schwarz E.M."/>
        </authorList>
    </citation>
    <scope>NUCLEOTIDE SEQUENCE [LARGE SCALE GENOMIC DNA]</scope>
    <source>
        <strain evidence="4 5">Aroian</strain>
        <tissue evidence="4">Whole animal</tissue>
    </source>
</reference>
<keyword evidence="2" id="KW-0812">Transmembrane</keyword>
<feature type="transmembrane region" description="Helical" evidence="2">
    <location>
        <begin position="128"/>
        <end position="147"/>
    </location>
</feature>
<accession>A0ABR1CUN8</accession>
<feature type="transmembrane region" description="Helical" evidence="2">
    <location>
        <begin position="245"/>
        <end position="271"/>
    </location>
</feature>
<name>A0ABR1CUN8_NECAM</name>
<evidence type="ECO:0000256" key="2">
    <source>
        <dbReference type="SAM" id="Phobius"/>
    </source>
</evidence>